<dbReference type="GO" id="GO:0005886">
    <property type="term" value="C:plasma membrane"/>
    <property type="evidence" value="ECO:0007669"/>
    <property type="project" value="UniProtKB-SubCell"/>
</dbReference>
<name>D1A7Y5_THECD</name>
<dbReference type="PANTHER" id="PTHR37305">
    <property type="entry name" value="INTEGRAL MEMBRANE PROTEIN-RELATED"/>
    <property type="match status" value="1"/>
</dbReference>
<dbReference type="STRING" id="471852.Tcur_2965"/>
<keyword evidence="1" id="KW-0812">Transmembrane</keyword>
<dbReference type="GO" id="GO:0140359">
    <property type="term" value="F:ABC-type transporter activity"/>
    <property type="evidence" value="ECO:0007669"/>
    <property type="project" value="InterPro"/>
</dbReference>
<proteinExistence type="predicted"/>
<evidence type="ECO:0000256" key="1">
    <source>
        <dbReference type="SAM" id="Phobius"/>
    </source>
</evidence>
<keyword evidence="3" id="KW-1185">Reference proteome</keyword>
<evidence type="ECO:0000313" key="3">
    <source>
        <dbReference type="Proteomes" id="UP000001918"/>
    </source>
</evidence>
<accession>D1A7Y5</accession>
<dbReference type="PANTHER" id="PTHR37305:SF1">
    <property type="entry name" value="MEMBRANE PROTEIN"/>
    <property type="match status" value="1"/>
</dbReference>
<feature type="transmembrane region" description="Helical" evidence="1">
    <location>
        <begin position="251"/>
        <end position="272"/>
    </location>
</feature>
<feature type="transmembrane region" description="Helical" evidence="1">
    <location>
        <begin position="125"/>
        <end position="149"/>
    </location>
</feature>
<dbReference type="OrthoDB" id="3297477at2"/>
<keyword evidence="1" id="KW-1133">Transmembrane helix</keyword>
<dbReference type="EMBL" id="CP001738">
    <property type="protein sequence ID" value="ACY98507.1"/>
    <property type="molecule type" value="Genomic_DNA"/>
</dbReference>
<gene>
    <name evidence="2" type="ordered locus">Tcur_2965</name>
</gene>
<reference evidence="2 3" key="1">
    <citation type="journal article" date="2011" name="Stand. Genomic Sci.">
        <title>Complete genome sequence of Thermomonospora curvata type strain (B9).</title>
        <authorList>
            <person name="Chertkov O."/>
            <person name="Sikorski J."/>
            <person name="Nolan M."/>
            <person name="Lapidus A."/>
            <person name="Lucas S."/>
            <person name="Del Rio T.G."/>
            <person name="Tice H."/>
            <person name="Cheng J.F."/>
            <person name="Goodwin L."/>
            <person name="Pitluck S."/>
            <person name="Liolios K."/>
            <person name="Ivanova N."/>
            <person name="Mavromatis K."/>
            <person name="Mikhailova N."/>
            <person name="Ovchinnikova G."/>
            <person name="Pati A."/>
            <person name="Chen A."/>
            <person name="Palaniappan K."/>
            <person name="Djao O.D."/>
            <person name="Land M."/>
            <person name="Hauser L."/>
            <person name="Chang Y.J."/>
            <person name="Jeffries C.D."/>
            <person name="Brettin T."/>
            <person name="Han C."/>
            <person name="Detter J.C."/>
            <person name="Rohde M."/>
            <person name="Goker M."/>
            <person name="Woyke T."/>
            <person name="Bristow J."/>
            <person name="Eisen J.A."/>
            <person name="Markowitz V."/>
            <person name="Hugenholtz P."/>
            <person name="Klenk H.P."/>
            <person name="Kyrpides N.C."/>
        </authorList>
    </citation>
    <scope>NUCLEOTIDE SEQUENCE [LARGE SCALE GENOMIC DNA]</scope>
    <source>
        <strain evidence="3">ATCC 19995 / DSM 43183 / JCM 3096 / KCTC 9072 / NBRC 15933 / NCIMB 10081 / Henssen B9</strain>
    </source>
</reference>
<dbReference type="KEGG" id="tcu:Tcur_2965"/>
<dbReference type="Proteomes" id="UP000001918">
    <property type="component" value="Chromosome"/>
</dbReference>
<feature type="transmembrane region" description="Helical" evidence="1">
    <location>
        <begin position="41"/>
        <end position="62"/>
    </location>
</feature>
<feature type="transmembrane region" description="Helical" evidence="1">
    <location>
        <begin position="201"/>
        <end position="220"/>
    </location>
</feature>
<evidence type="ECO:0008006" key="4">
    <source>
        <dbReference type="Google" id="ProtNLM"/>
    </source>
</evidence>
<sequence>MTAVEPGGGIGRERTVPARGAAFGRVLAAEWTKIITVPSTFWTLLAGVVVSVGLSVLISLAYTSSYEQLPEYDRQAFDVASFSLVGLNFGMVAFGVLGVLVITGEYATGMIRTALTAVPRRVQYLAAKALVLAGVVLAVGLVVSFASFFLSQLIYRTKGLDGSLGDPGVLRAVVGGAVYLTLIALISLAVGVLLRHTAGAVTTVLGVLFVLPIIGAFLPGEWGDDVAKLLPSNAGGMLMTAKEAPDSLSPLAGGAVFALYTAIALAAAFVSFTRRDA</sequence>
<keyword evidence="1" id="KW-0472">Membrane</keyword>
<organism evidence="2 3">
    <name type="scientific">Thermomonospora curvata (strain ATCC 19995 / DSM 43183 / JCM 3096 / KCTC 9072 / NBRC 15933 / NCIMB 10081 / Henssen B9)</name>
    <dbReference type="NCBI Taxonomy" id="471852"/>
    <lineage>
        <taxon>Bacteria</taxon>
        <taxon>Bacillati</taxon>
        <taxon>Actinomycetota</taxon>
        <taxon>Actinomycetes</taxon>
        <taxon>Streptosporangiales</taxon>
        <taxon>Thermomonosporaceae</taxon>
        <taxon>Thermomonospora</taxon>
    </lineage>
</organism>
<evidence type="ECO:0000313" key="2">
    <source>
        <dbReference type="EMBL" id="ACY98507.1"/>
    </source>
</evidence>
<dbReference type="eggNOG" id="COG1277">
    <property type="taxonomic scope" value="Bacteria"/>
</dbReference>
<dbReference type="AlphaFoldDB" id="D1A7Y5"/>
<feature type="transmembrane region" description="Helical" evidence="1">
    <location>
        <begin position="82"/>
        <end position="104"/>
    </location>
</feature>
<feature type="transmembrane region" description="Helical" evidence="1">
    <location>
        <begin position="169"/>
        <end position="194"/>
    </location>
</feature>
<dbReference type="HOGENOM" id="CLU_051674_1_1_11"/>
<protein>
    <recommendedName>
        <fullName evidence="4">ABC transporter transmembrane protein</fullName>
    </recommendedName>
</protein>
<dbReference type="RefSeq" id="WP_012853291.1">
    <property type="nucleotide sequence ID" value="NC_013510.1"/>
</dbReference>